<evidence type="ECO:0000256" key="1">
    <source>
        <dbReference type="ARBA" id="ARBA00010617"/>
    </source>
</evidence>
<evidence type="ECO:0000313" key="4">
    <source>
        <dbReference type="EMBL" id="ADJ47282.1"/>
    </source>
</evidence>
<organism evidence="4 5">
    <name type="scientific">Amycolatopsis mediterranei (strain U-32)</name>
    <dbReference type="NCBI Taxonomy" id="749927"/>
    <lineage>
        <taxon>Bacteria</taxon>
        <taxon>Bacillati</taxon>
        <taxon>Actinomycetota</taxon>
        <taxon>Actinomycetes</taxon>
        <taxon>Pseudonocardiales</taxon>
        <taxon>Pseudonocardiaceae</taxon>
        <taxon>Amycolatopsis</taxon>
    </lineage>
</organism>
<dbReference type="GO" id="GO:0020037">
    <property type="term" value="F:heme binding"/>
    <property type="evidence" value="ECO:0007669"/>
    <property type="project" value="InterPro"/>
</dbReference>
<dbReference type="InterPro" id="IPR002397">
    <property type="entry name" value="Cyt_P450_B"/>
</dbReference>
<name>A0A0H3DAK2_AMYMU</name>
<feature type="region of interest" description="Disordered" evidence="3">
    <location>
        <begin position="568"/>
        <end position="588"/>
    </location>
</feature>
<feature type="compositionally biased region" description="Basic residues" evidence="3">
    <location>
        <begin position="229"/>
        <end position="238"/>
    </location>
</feature>
<accession>A0A0H3DAK2</accession>
<feature type="region of interest" description="Disordered" evidence="3">
    <location>
        <begin position="229"/>
        <end position="321"/>
    </location>
</feature>
<keyword evidence="2" id="KW-0349">Heme</keyword>
<dbReference type="HOGENOM" id="CLU_463563_0_0_11"/>
<dbReference type="PATRIC" id="fig|749927.5.peg.5729"/>
<dbReference type="AlphaFoldDB" id="A0A0H3DAK2"/>
<keyword evidence="2" id="KW-0479">Metal-binding</keyword>
<feature type="compositionally biased region" description="Pro residues" evidence="3">
    <location>
        <begin position="240"/>
        <end position="249"/>
    </location>
</feature>
<dbReference type="PANTHER" id="PTHR46696">
    <property type="entry name" value="P450, PUTATIVE (EUROFUNG)-RELATED"/>
    <property type="match status" value="1"/>
</dbReference>
<dbReference type="EMBL" id="CP002000">
    <property type="protein sequence ID" value="ADJ47282.1"/>
    <property type="molecule type" value="Genomic_DNA"/>
</dbReference>
<dbReference type="PRINTS" id="PR00359">
    <property type="entry name" value="BP450"/>
</dbReference>
<reference evidence="4 5" key="1">
    <citation type="journal article" date="2010" name="Cell Res.">
        <title>Complete genome sequence of the rifamycin SV-producing Amycolatopsis mediterranei U32 revealed its genetic characteristics in phylogeny and metabolism.</title>
        <authorList>
            <person name="Zhao W."/>
            <person name="Zhong Y."/>
            <person name="Yuan H."/>
            <person name="Wang J."/>
            <person name="Zheng H."/>
            <person name="Wang Y."/>
            <person name="Cen X."/>
            <person name="Xu F."/>
            <person name="Bai J."/>
            <person name="Han X."/>
            <person name="Lu G."/>
            <person name="Zhu Y."/>
            <person name="Shao Z."/>
            <person name="Yan H."/>
            <person name="Li C."/>
            <person name="Peng N."/>
            <person name="Zhang Z."/>
            <person name="Zhang Y."/>
            <person name="Lin W."/>
            <person name="Fan Y."/>
            <person name="Qin Z."/>
            <person name="Hu Y."/>
            <person name="Zhu B."/>
            <person name="Wang S."/>
            <person name="Ding X."/>
            <person name="Zhao G.P."/>
        </authorList>
    </citation>
    <scope>NUCLEOTIDE SEQUENCE [LARGE SCALE GENOMIC DNA]</scope>
    <source>
        <strain evidence="5">U-32</strain>
    </source>
</reference>
<dbReference type="Proteomes" id="UP000000328">
    <property type="component" value="Chromosome"/>
</dbReference>
<keyword evidence="2" id="KW-0503">Monooxygenase</keyword>
<gene>
    <name evidence="4" type="ordered locus">AMED_5524</name>
</gene>
<feature type="compositionally biased region" description="Low complexity" evidence="3">
    <location>
        <begin position="79"/>
        <end position="90"/>
    </location>
</feature>
<feature type="compositionally biased region" description="Basic residues" evidence="3">
    <location>
        <begin position="279"/>
        <end position="293"/>
    </location>
</feature>
<dbReference type="InterPro" id="IPR001128">
    <property type="entry name" value="Cyt_P450"/>
</dbReference>
<dbReference type="eggNOG" id="COG2124">
    <property type="taxonomic scope" value="Bacteria"/>
</dbReference>
<keyword evidence="2" id="KW-0560">Oxidoreductase</keyword>
<dbReference type="InterPro" id="IPR036396">
    <property type="entry name" value="Cyt_P450_sf"/>
</dbReference>
<dbReference type="Pfam" id="PF00067">
    <property type="entry name" value="p450"/>
    <property type="match status" value="1"/>
</dbReference>
<dbReference type="SUPFAM" id="SSF48264">
    <property type="entry name" value="Cytochrome P450"/>
    <property type="match status" value="1"/>
</dbReference>
<evidence type="ECO:0000313" key="5">
    <source>
        <dbReference type="Proteomes" id="UP000000328"/>
    </source>
</evidence>
<proteinExistence type="inferred from homology"/>
<feature type="region of interest" description="Disordered" evidence="3">
    <location>
        <begin position="21"/>
        <end position="123"/>
    </location>
</feature>
<sequence>MHRAGSRGHQQQMIHRRTCAGPTVRTAPGTTIERPLLPMGVSPGDGSPGLTPPLVRGTGHTSRHRCAVRVEIPGRCTDGPTGSTPQPGQGVSAFSDRPQARQPSSAVRCGESRPQTSSDIRRDRRVAAVHGQLRAGHERGAVRQQPRRRLGHFLRAGQPLERVPPGDPVALAGDRVEPRPGLRDFGDAVSAVRRTATRSSRVLARGDAVVGGHALSDLPRCAARPPAVRHRLDAHRRGGPPGPAEPPVPGSARSSTVAEFDHAGDARTGHAGDPAAGPRTRRSAVRRSCRAHVIRLDARSGRSGSAVRHRRPDRCRRAGSRRIRGNSEGLALRMDAGLRPENAVPGDLARRRLNDLADDWYATPEPSGFLRKVQGGADRVHVPEHYIRNSVGLMFNASFGTVFAAAGNVLDTLLRRPDALAALRDRRLLATGVNELVRFDGPAQGTSRVAVRPTEIHGVAVEPGQVVMTALAAANRDPEQFRDPDELVLDRTPNRHLGFGWGVHACVGSAFGQLALQELVAGLLDAPPLRRTGRPVRRSTATVRCIAEMPVSFVEKVAGGYDALSRSSPVAGPIDSRGAQEDHGIPAH</sequence>
<comment type="similarity">
    <text evidence="1 2">Belongs to the cytochrome P450 family.</text>
</comment>
<dbReference type="GO" id="GO:0005506">
    <property type="term" value="F:iron ion binding"/>
    <property type="evidence" value="ECO:0007669"/>
    <property type="project" value="InterPro"/>
</dbReference>
<dbReference type="InterPro" id="IPR017972">
    <property type="entry name" value="Cyt_P450_CS"/>
</dbReference>
<dbReference type="GO" id="GO:0004497">
    <property type="term" value="F:monooxygenase activity"/>
    <property type="evidence" value="ECO:0007669"/>
    <property type="project" value="UniProtKB-KW"/>
</dbReference>
<protein>
    <submittedName>
        <fullName evidence="4">Cytochrome P450</fullName>
    </submittedName>
</protein>
<dbReference type="KEGG" id="amd:AMED_5524"/>
<dbReference type="PROSITE" id="PS00086">
    <property type="entry name" value="CYTOCHROME_P450"/>
    <property type="match status" value="1"/>
</dbReference>
<dbReference type="GO" id="GO:0016705">
    <property type="term" value="F:oxidoreductase activity, acting on paired donors, with incorporation or reduction of molecular oxygen"/>
    <property type="evidence" value="ECO:0007669"/>
    <property type="project" value="InterPro"/>
</dbReference>
<feature type="compositionally biased region" description="Basic and acidic residues" evidence="3">
    <location>
        <begin position="578"/>
        <end position="588"/>
    </location>
</feature>
<dbReference type="PANTHER" id="PTHR46696:SF1">
    <property type="entry name" value="CYTOCHROME P450 YJIB-RELATED"/>
    <property type="match status" value="1"/>
</dbReference>
<feature type="compositionally biased region" description="Basic and acidic residues" evidence="3">
    <location>
        <begin position="259"/>
        <end position="270"/>
    </location>
</feature>
<evidence type="ECO:0000256" key="2">
    <source>
        <dbReference type="RuleBase" id="RU000461"/>
    </source>
</evidence>
<evidence type="ECO:0000256" key="3">
    <source>
        <dbReference type="SAM" id="MobiDB-lite"/>
    </source>
</evidence>
<keyword evidence="2" id="KW-0408">Iron</keyword>
<feature type="compositionally biased region" description="Basic residues" evidence="3">
    <location>
        <begin position="307"/>
        <end position="321"/>
    </location>
</feature>
<dbReference type="OrthoDB" id="54272at2"/>
<dbReference type="Gene3D" id="1.10.630.10">
    <property type="entry name" value="Cytochrome P450"/>
    <property type="match status" value="1"/>
</dbReference>